<dbReference type="Gene3D" id="3.50.70.10">
    <property type="match status" value="1"/>
</dbReference>
<dbReference type="Proteomes" id="UP000219023">
    <property type="component" value="Unassembled WGS sequence"/>
</dbReference>
<feature type="domain" description="Chalcone isomerase" evidence="1">
    <location>
        <begin position="31"/>
        <end position="187"/>
    </location>
</feature>
<dbReference type="InterPro" id="IPR016087">
    <property type="entry name" value="Chalcone_isomerase"/>
</dbReference>
<organism evidence="2 3">
    <name type="scientific">Chromohalobacter canadensis</name>
    <dbReference type="NCBI Taxonomy" id="141389"/>
    <lineage>
        <taxon>Bacteria</taxon>
        <taxon>Pseudomonadati</taxon>
        <taxon>Pseudomonadota</taxon>
        <taxon>Gammaproteobacteria</taxon>
        <taxon>Oceanospirillales</taxon>
        <taxon>Halomonadaceae</taxon>
        <taxon>Chromohalobacter</taxon>
    </lineage>
</organism>
<accession>A0A285VNJ2</accession>
<evidence type="ECO:0000259" key="1">
    <source>
        <dbReference type="Pfam" id="PF16036"/>
    </source>
</evidence>
<sequence length="191" mass="21006">MTVLSALTGLVQGLGLAVMIGWGGSSAFAASFAAEKSLDGTELVLQGAGTASYMFWDVYDAALYAQADASQDAIINAEMPMSLLLEYQRDVDVADIRKATWDTLDKQYEVKAREAIRPKIETIQNAMTDATDGDRYRLDWNPDVPRLTLSLNGDKRFESDDVELARAYFGIWLAEPPLSEELRAALLSQTD</sequence>
<dbReference type="InterPro" id="IPR016088">
    <property type="entry name" value="Chalcone_isomerase_3-sand"/>
</dbReference>
<name>A0A285VNJ2_9GAMM</name>
<dbReference type="Pfam" id="PF16036">
    <property type="entry name" value="Chalcone_3"/>
    <property type="match status" value="1"/>
</dbReference>
<proteinExistence type="predicted"/>
<evidence type="ECO:0000313" key="2">
    <source>
        <dbReference type="EMBL" id="SOC54161.1"/>
    </source>
</evidence>
<dbReference type="SUPFAM" id="SSF54626">
    <property type="entry name" value="Chalcone isomerase"/>
    <property type="match status" value="1"/>
</dbReference>
<dbReference type="EMBL" id="OBQJ01000003">
    <property type="protein sequence ID" value="SOC54161.1"/>
    <property type="molecule type" value="Genomic_DNA"/>
</dbReference>
<reference evidence="2 3" key="1">
    <citation type="submission" date="2017-08" db="EMBL/GenBank/DDBJ databases">
        <authorList>
            <person name="de Groot N.N."/>
        </authorList>
    </citation>
    <scope>NUCLEOTIDE SEQUENCE [LARGE SCALE GENOMIC DNA]</scope>
    <source>
        <strain evidence="2 3">USBA 855</strain>
    </source>
</reference>
<evidence type="ECO:0000313" key="3">
    <source>
        <dbReference type="Proteomes" id="UP000219023"/>
    </source>
</evidence>
<dbReference type="OrthoDB" id="270742at2"/>
<dbReference type="InterPro" id="IPR036298">
    <property type="entry name" value="Chalcone_isomerase_sf"/>
</dbReference>
<gene>
    <name evidence="2" type="ORF">SAMN05421509_103205</name>
</gene>
<dbReference type="RefSeq" id="WP_097022396.1">
    <property type="nucleotide sequence ID" value="NZ_OBQJ01000003.1"/>
</dbReference>
<dbReference type="GO" id="GO:0016872">
    <property type="term" value="F:intramolecular lyase activity"/>
    <property type="evidence" value="ECO:0007669"/>
    <property type="project" value="InterPro"/>
</dbReference>
<dbReference type="AlphaFoldDB" id="A0A285VNJ2"/>
<protein>
    <submittedName>
        <fullName evidence="2">Chalcone isomerase-like</fullName>
    </submittedName>
</protein>
<keyword evidence="2" id="KW-0413">Isomerase</keyword>